<feature type="binding site" evidence="7">
    <location>
        <position position="138"/>
    </location>
    <ligand>
        <name>Zn(2+)</name>
        <dbReference type="ChEBI" id="CHEBI:29105"/>
        <label>2</label>
    </ligand>
</feature>
<evidence type="ECO:0000256" key="2">
    <source>
        <dbReference type="ARBA" id="ARBA00004963"/>
    </source>
</evidence>
<evidence type="ECO:0000256" key="1">
    <source>
        <dbReference type="ARBA" id="ARBA00001623"/>
    </source>
</evidence>
<evidence type="ECO:0000259" key="8">
    <source>
        <dbReference type="SMART" id="SM00849"/>
    </source>
</evidence>
<dbReference type="HAMAP" id="MF_01374">
    <property type="entry name" value="Glyoxalase_2"/>
    <property type="match status" value="1"/>
</dbReference>
<dbReference type="InterPro" id="IPR001018">
    <property type="entry name" value="Beta-lactamase_class-B_CS"/>
</dbReference>
<feature type="binding site" evidence="7">
    <location>
        <position position="176"/>
    </location>
    <ligand>
        <name>Zn(2+)</name>
        <dbReference type="ChEBI" id="CHEBI:29105"/>
        <label>2</label>
    </ligand>
</feature>
<gene>
    <name evidence="7 9" type="primary">gloB</name>
    <name evidence="9" type="ORF">FEA48_25615</name>
</gene>
<dbReference type="GO" id="GO:0004416">
    <property type="term" value="F:hydroxyacylglutathione hydrolase activity"/>
    <property type="evidence" value="ECO:0007669"/>
    <property type="project" value="UniProtKB-UniRule"/>
</dbReference>
<dbReference type="PANTHER" id="PTHR43705">
    <property type="entry name" value="HYDROXYACYLGLUTATHIONE HYDROLASE"/>
    <property type="match status" value="1"/>
</dbReference>
<evidence type="ECO:0000256" key="6">
    <source>
        <dbReference type="ARBA" id="ARBA00022833"/>
    </source>
</evidence>
<feature type="binding site" evidence="7">
    <location>
        <position position="56"/>
    </location>
    <ligand>
        <name>Zn(2+)</name>
        <dbReference type="ChEBI" id="CHEBI:29105"/>
        <label>1</label>
    </ligand>
</feature>
<dbReference type="PANTHER" id="PTHR43705:SF1">
    <property type="entry name" value="HYDROXYACYLGLUTATHIONE HYDROLASE GLOB"/>
    <property type="match status" value="1"/>
</dbReference>
<dbReference type="Pfam" id="PF16123">
    <property type="entry name" value="HAGH_C"/>
    <property type="match status" value="1"/>
</dbReference>
<dbReference type="Pfam" id="PF00753">
    <property type="entry name" value="Lactamase_B"/>
    <property type="match status" value="1"/>
</dbReference>
<dbReference type="AlphaFoldDB" id="A0A5R8ZV91"/>
<accession>A0A5R8ZV91</accession>
<evidence type="ECO:0000256" key="4">
    <source>
        <dbReference type="ARBA" id="ARBA00022723"/>
    </source>
</evidence>
<name>A0A5R8ZV91_PSENT</name>
<feature type="domain" description="Metallo-beta-lactamase" evidence="8">
    <location>
        <begin position="12"/>
        <end position="176"/>
    </location>
</feature>
<dbReference type="InterPro" id="IPR032282">
    <property type="entry name" value="HAGH_C"/>
</dbReference>
<feature type="binding site" evidence="7">
    <location>
        <position position="60"/>
    </location>
    <ligand>
        <name>Zn(2+)</name>
        <dbReference type="ChEBI" id="CHEBI:29105"/>
        <label>2</label>
    </ligand>
</feature>
<comment type="caution">
    <text evidence="9">The sequence shown here is derived from an EMBL/GenBank/DDBJ whole genome shotgun (WGS) entry which is preliminary data.</text>
</comment>
<comment type="pathway">
    <text evidence="2 7">Secondary metabolite metabolism; methylglyoxal degradation; (R)-lactate from methylglyoxal: step 2/2.</text>
</comment>
<feature type="binding site" evidence="7">
    <location>
        <position position="61"/>
    </location>
    <ligand>
        <name>Zn(2+)</name>
        <dbReference type="ChEBI" id="CHEBI:29105"/>
        <label>2</label>
    </ligand>
</feature>
<dbReference type="RefSeq" id="WP_138216326.1">
    <property type="nucleotide sequence ID" value="NZ_VASG01000008.1"/>
</dbReference>
<dbReference type="GO" id="GO:0017001">
    <property type="term" value="P:antibiotic catabolic process"/>
    <property type="evidence" value="ECO:0007669"/>
    <property type="project" value="InterPro"/>
</dbReference>
<feature type="binding site" evidence="7">
    <location>
        <position position="58"/>
    </location>
    <ligand>
        <name>Zn(2+)</name>
        <dbReference type="ChEBI" id="CHEBI:29105"/>
        <label>1</label>
    </ligand>
</feature>
<dbReference type="CDD" id="cd07723">
    <property type="entry name" value="hydroxyacylglutathione_hydrolase_MBL-fold"/>
    <property type="match status" value="1"/>
</dbReference>
<feature type="binding site" evidence="7">
    <location>
        <position position="138"/>
    </location>
    <ligand>
        <name>Zn(2+)</name>
        <dbReference type="ChEBI" id="CHEBI:29105"/>
        <label>1</label>
    </ligand>
</feature>
<evidence type="ECO:0000256" key="5">
    <source>
        <dbReference type="ARBA" id="ARBA00022801"/>
    </source>
</evidence>
<evidence type="ECO:0000313" key="10">
    <source>
        <dbReference type="Proteomes" id="UP000307510"/>
    </source>
</evidence>
<feature type="binding site" evidence="7">
    <location>
        <position position="112"/>
    </location>
    <ligand>
        <name>Zn(2+)</name>
        <dbReference type="ChEBI" id="CHEBI:29105"/>
        <label>1</label>
    </ligand>
</feature>
<dbReference type="SUPFAM" id="SSF56281">
    <property type="entry name" value="Metallo-hydrolase/oxidoreductase"/>
    <property type="match status" value="1"/>
</dbReference>
<dbReference type="GO" id="GO:0008270">
    <property type="term" value="F:zinc ion binding"/>
    <property type="evidence" value="ECO:0007669"/>
    <property type="project" value="InterPro"/>
</dbReference>
<keyword evidence="4 7" id="KW-0479">Metal-binding</keyword>
<evidence type="ECO:0000313" key="9">
    <source>
        <dbReference type="EMBL" id="TLP70292.1"/>
    </source>
</evidence>
<dbReference type="InterPro" id="IPR001279">
    <property type="entry name" value="Metallo-B-lactamas"/>
</dbReference>
<comment type="cofactor">
    <cofactor evidence="7">
        <name>Zn(2+)</name>
        <dbReference type="ChEBI" id="CHEBI:29105"/>
    </cofactor>
    <text evidence="7">Binds 2 Zn(2+) ions per subunit.</text>
</comment>
<dbReference type="InterPro" id="IPR036866">
    <property type="entry name" value="RibonucZ/Hydroxyglut_hydro"/>
</dbReference>
<dbReference type="SMART" id="SM00849">
    <property type="entry name" value="Lactamase_B"/>
    <property type="match status" value="1"/>
</dbReference>
<proteinExistence type="inferred from homology"/>
<dbReference type="GO" id="GO:0019243">
    <property type="term" value="P:methylglyoxal catabolic process to D-lactate via S-lactoyl-glutathione"/>
    <property type="evidence" value="ECO:0007669"/>
    <property type="project" value="UniProtKB-UniRule"/>
</dbReference>
<evidence type="ECO:0000256" key="7">
    <source>
        <dbReference type="HAMAP-Rule" id="MF_01374"/>
    </source>
</evidence>
<reference evidence="9 10" key="1">
    <citation type="submission" date="2019-05" db="EMBL/GenBank/DDBJ databases">
        <authorList>
            <person name="Moore K."/>
            <person name="O'Neill P."/>
            <person name="Farbos A."/>
            <person name="Studholme D.J."/>
        </authorList>
    </citation>
    <scope>NUCLEOTIDE SEQUENCE [LARGE SCALE GENOMIC DNA]</scope>
    <source>
        <strain evidence="9 10">DSM 9128</strain>
    </source>
</reference>
<dbReference type="EC" id="3.1.2.6" evidence="7"/>
<dbReference type="UniPathway" id="UPA00619">
    <property type="reaction ID" value="UER00676"/>
</dbReference>
<sequence>MIQIDALPAFSDNYLWLLQDVTRRECAVVDPGDAAPVEQWLQAHPGWKLTDIIITHHHADHVGGVARLKAETGARVLGPAGEKIPGRDVALEDGDQVEVLGLGFDVIHVPGHTLGHIAYFHAKNSDDTESQPLLFCGDALFAAGCGRLFEGTPAQMHASLSRLAALPGRTAVYCAHEYTLSNLRFACAVEPENPEVLARFEEVSRWREQGKISLPSSIALERATNPFLRVSETSVKKVADERSGQQIRTPEEVFATIRRWKDQF</sequence>
<dbReference type="Gene3D" id="3.60.15.10">
    <property type="entry name" value="Ribonuclease Z/Hydroxyacylglutathione hydrolase-like"/>
    <property type="match status" value="1"/>
</dbReference>
<dbReference type="InterPro" id="IPR050110">
    <property type="entry name" value="Glyoxalase_II_hydrolase"/>
</dbReference>
<dbReference type="PIRSF" id="PIRSF005457">
    <property type="entry name" value="Glx"/>
    <property type="match status" value="1"/>
</dbReference>
<dbReference type="NCBIfam" id="TIGR03413">
    <property type="entry name" value="GSH_gloB"/>
    <property type="match status" value="1"/>
</dbReference>
<dbReference type="Proteomes" id="UP000307510">
    <property type="component" value="Unassembled WGS sequence"/>
</dbReference>
<comment type="catalytic activity">
    <reaction evidence="1 7">
        <text>an S-(2-hydroxyacyl)glutathione + H2O = a 2-hydroxy carboxylate + glutathione + H(+)</text>
        <dbReference type="Rhea" id="RHEA:21864"/>
        <dbReference type="ChEBI" id="CHEBI:15377"/>
        <dbReference type="ChEBI" id="CHEBI:15378"/>
        <dbReference type="ChEBI" id="CHEBI:57925"/>
        <dbReference type="ChEBI" id="CHEBI:58896"/>
        <dbReference type="ChEBI" id="CHEBI:71261"/>
        <dbReference type="EC" id="3.1.2.6"/>
    </reaction>
</comment>
<dbReference type="InterPro" id="IPR035680">
    <property type="entry name" value="Clx_II_MBL"/>
</dbReference>
<organism evidence="9 10">
    <name type="scientific">Pseudomonas nitroreducens</name>
    <dbReference type="NCBI Taxonomy" id="46680"/>
    <lineage>
        <taxon>Bacteria</taxon>
        <taxon>Pseudomonadati</taxon>
        <taxon>Pseudomonadota</taxon>
        <taxon>Gammaproteobacteria</taxon>
        <taxon>Pseudomonadales</taxon>
        <taxon>Pseudomonadaceae</taxon>
        <taxon>Pseudomonas</taxon>
    </lineage>
</organism>
<comment type="subunit">
    <text evidence="7">Monomer.</text>
</comment>
<dbReference type="GO" id="GO:0008800">
    <property type="term" value="F:beta-lactamase activity"/>
    <property type="evidence" value="ECO:0007669"/>
    <property type="project" value="InterPro"/>
</dbReference>
<dbReference type="EMBL" id="VASG01000008">
    <property type="protein sequence ID" value="TLP70292.1"/>
    <property type="molecule type" value="Genomic_DNA"/>
</dbReference>
<comment type="similarity">
    <text evidence="3 7">Belongs to the metallo-beta-lactamase superfamily. Glyoxalase II family.</text>
</comment>
<comment type="function">
    <text evidence="7">Thiolesterase that catalyzes the hydrolysis of S-D-lactoyl-glutathione to form glutathione and D-lactic acid.</text>
</comment>
<dbReference type="PROSITE" id="PS00743">
    <property type="entry name" value="BETA_LACTAMASE_B_1"/>
    <property type="match status" value="1"/>
</dbReference>
<dbReference type="InterPro" id="IPR017782">
    <property type="entry name" value="Hydroxyacylglutathione_Hdrlase"/>
</dbReference>
<reference evidence="10" key="2">
    <citation type="submission" date="2019-06" db="EMBL/GenBank/DDBJ databases">
        <title>AzeR, a transcriptional regulator that responds to azelaic acid in Pseudomonas nitroreducens.</title>
        <authorList>
            <person name="Bez C."/>
            <person name="Javvadi S.G."/>
            <person name="Bertani I."/>
            <person name="Devescovi G."/>
            <person name="Studholme D.J."/>
            <person name="Geller A."/>
            <person name="Levy A."/>
            <person name="Venturi V."/>
        </authorList>
    </citation>
    <scope>NUCLEOTIDE SEQUENCE [LARGE SCALE GENOMIC DNA]</scope>
    <source>
        <strain evidence="10">DSM 9128</strain>
    </source>
</reference>
<keyword evidence="6 7" id="KW-0862">Zinc</keyword>
<evidence type="ECO:0000256" key="3">
    <source>
        <dbReference type="ARBA" id="ARBA00006759"/>
    </source>
</evidence>
<protein>
    <recommendedName>
        <fullName evidence="7">Hydroxyacylglutathione hydrolase</fullName>
        <ecNumber evidence="7">3.1.2.6</ecNumber>
    </recommendedName>
    <alternativeName>
        <fullName evidence="7">Glyoxalase II</fullName>
        <shortName evidence="7">Glx II</shortName>
    </alternativeName>
</protein>
<keyword evidence="5 7" id="KW-0378">Hydrolase</keyword>